<dbReference type="EMBL" id="JANJYJ010000006">
    <property type="protein sequence ID" value="KAK3205321.1"/>
    <property type="molecule type" value="Genomic_DNA"/>
</dbReference>
<comment type="caution">
    <text evidence="2">The sequence shown here is derived from an EMBL/GenBank/DDBJ whole genome shotgun (WGS) entry which is preliminary data.</text>
</comment>
<dbReference type="InterPro" id="IPR000477">
    <property type="entry name" value="RT_dom"/>
</dbReference>
<reference evidence="2" key="1">
    <citation type="journal article" date="2023" name="Plant J.">
        <title>Genome sequences and population genomics provide insights into the demographic history, inbreeding, and mutation load of two 'living fossil' tree species of Dipteronia.</title>
        <authorList>
            <person name="Feng Y."/>
            <person name="Comes H.P."/>
            <person name="Chen J."/>
            <person name="Zhu S."/>
            <person name="Lu R."/>
            <person name="Zhang X."/>
            <person name="Li P."/>
            <person name="Qiu J."/>
            <person name="Olsen K.M."/>
            <person name="Qiu Y."/>
        </authorList>
    </citation>
    <scope>NUCLEOTIDE SEQUENCE</scope>
    <source>
        <strain evidence="2">NBL</strain>
    </source>
</reference>
<dbReference type="Pfam" id="PF00078">
    <property type="entry name" value="RVT_1"/>
    <property type="match status" value="1"/>
</dbReference>
<dbReference type="PANTHER" id="PTHR46890">
    <property type="entry name" value="NON-LTR RETROLELEMENT REVERSE TRANSCRIPTASE-LIKE PROTEIN-RELATED"/>
    <property type="match status" value="1"/>
</dbReference>
<proteinExistence type="predicted"/>
<keyword evidence="3" id="KW-1185">Reference proteome</keyword>
<evidence type="ECO:0000313" key="2">
    <source>
        <dbReference type="EMBL" id="KAK3205321.1"/>
    </source>
</evidence>
<dbReference type="CDD" id="cd01650">
    <property type="entry name" value="RT_nLTR_like"/>
    <property type="match status" value="1"/>
</dbReference>
<evidence type="ECO:0000313" key="3">
    <source>
        <dbReference type="Proteomes" id="UP001281410"/>
    </source>
</evidence>
<protein>
    <recommendedName>
        <fullName evidence="1">Reverse transcriptase domain-containing protein</fullName>
    </recommendedName>
</protein>
<accession>A0AAE0A8K0</accession>
<dbReference type="AlphaFoldDB" id="A0AAE0A8K0"/>
<dbReference type="PANTHER" id="PTHR46890:SF48">
    <property type="entry name" value="RNA-DIRECTED DNA POLYMERASE"/>
    <property type="match status" value="1"/>
</dbReference>
<gene>
    <name evidence="2" type="ORF">Dsin_019367</name>
</gene>
<organism evidence="2 3">
    <name type="scientific">Dipteronia sinensis</name>
    <dbReference type="NCBI Taxonomy" id="43782"/>
    <lineage>
        <taxon>Eukaryota</taxon>
        <taxon>Viridiplantae</taxon>
        <taxon>Streptophyta</taxon>
        <taxon>Embryophyta</taxon>
        <taxon>Tracheophyta</taxon>
        <taxon>Spermatophyta</taxon>
        <taxon>Magnoliopsida</taxon>
        <taxon>eudicotyledons</taxon>
        <taxon>Gunneridae</taxon>
        <taxon>Pentapetalae</taxon>
        <taxon>rosids</taxon>
        <taxon>malvids</taxon>
        <taxon>Sapindales</taxon>
        <taxon>Sapindaceae</taxon>
        <taxon>Hippocastanoideae</taxon>
        <taxon>Acereae</taxon>
        <taxon>Dipteronia</taxon>
    </lineage>
</organism>
<feature type="domain" description="Reverse transcriptase" evidence="1">
    <location>
        <begin position="262"/>
        <end position="481"/>
    </location>
</feature>
<dbReference type="Proteomes" id="UP001281410">
    <property type="component" value="Unassembled WGS sequence"/>
</dbReference>
<name>A0AAE0A8K0_9ROSI</name>
<dbReference type="InterPro" id="IPR052343">
    <property type="entry name" value="Retrotransposon-Effector_Assoc"/>
</dbReference>
<evidence type="ECO:0000259" key="1">
    <source>
        <dbReference type="Pfam" id="PF00078"/>
    </source>
</evidence>
<sequence length="516" mass="58406">MPKGKLKSINYADTHSNLKSGLKRWKRYAICVFPSTSEVRDYIGARKPALDEIESAFGNEEETRSLKKQNEDKACMGSITQILAARFSRLCLGDFNEILCDYEKHGHLPRSRQLMEDFRRVLDSCGLEDMGYHGAQFIWCNKRDRDDMIRERLERGVCNMDCANGEMGRLTGAIANCSKQLASWNARNRFSITSEILRYQNKLMGLTESRRTVSQAVVRQDTVGNDVVAGNLKCLNSEDPINAVNNPLVCLIPKVLVPVRVTEFRPISLYNVTYKIVAKALANRLRVVLAEVIYEAQSAFIPGRLISDNAIIGFESLHMLRTRKWKKSFIALKLDMLKANDRVEWGFLDKVMVRLGFSDARIRQVMGCVTRVSFSFLIIGKLCGSVAPTCGLRQKDLMSPHLYIIVAEGLSSLIQDFVTEKEYVGYKSSHSVLEISHLFFTDNSTLFSRADDSDCRHIRGILGCYSNASVQIINYEKLAVCFRKAISNEEGTVWLLLSVFAMFVTKNTCVYQVLLL</sequence>